<comment type="caution">
    <text evidence="4">The sequence shown here is derived from an EMBL/GenBank/DDBJ whole genome shotgun (WGS) entry which is preliminary data.</text>
</comment>
<reference evidence="4" key="1">
    <citation type="submission" date="2021-01" db="EMBL/GenBank/DDBJ databases">
        <title>Adiantum capillus-veneris genome.</title>
        <authorList>
            <person name="Fang Y."/>
            <person name="Liao Q."/>
        </authorList>
    </citation>
    <scope>NUCLEOTIDE SEQUENCE</scope>
    <source>
        <strain evidence="4">H3</strain>
        <tissue evidence="4">Leaf</tissue>
    </source>
</reference>
<evidence type="ECO:0000313" key="5">
    <source>
        <dbReference type="Proteomes" id="UP000886520"/>
    </source>
</evidence>
<keyword evidence="5" id="KW-1185">Reference proteome</keyword>
<feature type="compositionally biased region" description="Low complexity" evidence="3">
    <location>
        <begin position="28"/>
        <end position="46"/>
    </location>
</feature>
<evidence type="ECO:0000256" key="1">
    <source>
        <dbReference type="ARBA" id="ARBA00023015"/>
    </source>
</evidence>
<dbReference type="OrthoDB" id="47276at2759"/>
<evidence type="ECO:0000256" key="2">
    <source>
        <dbReference type="ARBA" id="ARBA00023163"/>
    </source>
</evidence>
<dbReference type="Pfam" id="PF03514">
    <property type="entry name" value="GRAS"/>
    <property type="match status" value="1"/>
</dbReference>
<protein>
    <recommendedName>
        <fullName evidence="6">Scarecrow-like protein 33</fullName>
    </recommendedName>
</protein>
<feature type="compositionally biased region" description="Low complexity" evidence="3">
    <location>
        <begin position="87"/>
        <end position="118"/>
    </location>
</feature>
<organism evidence="4 5">
    <name type="scientific">Adiantum capillus-veneris</name>
    <name type="common">Maidenhair fern</name>
    <dbReference type="NCBI Taxonomy" id="13818"/>
    <lineage>
        <taxon>Eukaryota</taxon>
        <taxon>Viridiplantae</taxon>
        <taxon>Streptophyta</taxon>
        <taxon>Embryophyta</taxon>
        <taxon>Tracheophyta</taxon>
        <taxon>Polypodiopsida</taxon>
        <taxon>Polypodiidae</taxon>
        <taxon>Polypodiales</taxon>
        <taxon>Pteridineae</taxon>
        <taxon>Pteridaceae</taxon>
        <taxon>Vittarioideae</taxon>
        <taxon>Adiantum</taxon>
    </lineage>
</organism>
<keyword evidence="1" id="KW-0805">Transcription regulation</keyword>
<gene>
    <name evidence="4" type="ORF">GOP47_0002253</name>
</gene>
<proteinExistence type="predicted"/>
<keyword evidence="2" id="KW-0804">Transcription</keyword>
<evidence type="ECO:0000313" key="4">
    <source>
        <dbReference type="EMBL" id="KAI5082510.1"/>
    </source>
</evidence>
<evidence type="ECO:0000256" key="3">
    <source>
        <dbReference type="SAM" id="MobiDB-lite"/>
    </source>
</evidence>
<dbReference type="PANTHER" id="PTHR31636">
    <property type="entry name" value="OSJNBA0084A10.13 PROTEIN-RELATED"/>
    <property type="match status" value="1"/>
</dbReference>
<dbReference type="InterPro" id="IPR005202">
    <property type="entry name" value="TF_GRAS"/>
</dbReference>
<dbReference type="AlphaFoldDB" id="A0A9D4ZRG7"/>
<feature type="region of interest" description="Disordered" evidence="3">
    <location>
        <begin position="86"/>
        <end position="128"/>
    </location>
</feature>
<sequence length="856" mass="94632">MDSSLTVQLQQRAWLHTQLVKRLSSSALSPSSSISSSSSAPHAQAPSWPPYLFPSTDPWSPALSSDAPSKWDSEIEAWDNGALLTTSSSSSSLSPSSSDSSSWGASSSPYRGPSSASSDPWMPGNQLVHSSTASLDTTVAVETASFANDVLMDPMLEFISDMLMDENMEDRKCMQQECLSYQAMVNGVTGNESSLRSSIHCAGMLQRLRHAETLFVEGNGTPADHSLEQEEDYRWIENVLVTDPIAEGNSAKEEEACMLDSGLNKVGQEKIWGTWPLPRSESSSFSNSRDSQVCSFESSLSSSPFFEHGAYRMLDKNLRASMAIDLPSAHRAYTAPSPPNIPSVQEILSKDMVPVSDALLSGNGQVPQRQLAPLSLESLQANGFSGGVESNQMLSFFNVEGVHQKKGLLVETNQAQSADASVEQPLSFVKNEYLNAEKHAKMYGDWWPDQGALVSKKKRSQQGNGKKSGKAEPVDLRSLLVECAQAVGANNLKKANEIVQELRKHATPHGSAAQRLAHYFTEGLVARLAGTGAQQFTAMSNNRPSAANMIKAFRLIVEVCPFAKLAHFFANQNILKVAEGASRLHIVDYGILYGVQWPALISALAERRGGPPFLRITGIEFPQPGLNPSERVEETGRRLAEYAKTYNVPFEYQAIARKWEDIEPADLNLREGEVLAVNCVQRLRHLMDETVISASPRRKVLSRMHSLNPDIVLIAVLNAGYNAPFFVSRFREALYHYSSKFDMIETTVADIENPQRLMLERECLGRDILNIVACEGHERVERPETYRQWQARFQRAGFEPFTLNRSVLKKARNVVKAFYHKDFSVDDDSKWMLLGWKGRIMEGLSAWKRSSPGLGV</sequence>
<dbReference type="PROSITE" id="PS50985">
    <property type="entry name" value="GRAS"/>
    <property type="match status" value="1"/>
</dbReference>
<dbReference type="EMBL" id="JABFUD020000003">
    <property type="protein sequence ID" value="KAI5082510.1"/>
    <property type="molecule type" value="Genomic_DNA"/>
</dbReference>
<dbReference type="Proteomes" id="UP000886520">
    <property type="component" value="Chromosome 2"/>
</dbReference>
<feature type="region of interest" description="Disordered" evidence="3">
    <location>
        <begin position="28"/>
        <end position="51"/>
    </location>
</feature>
<evidence type="ECO:0008006" key="6">
    <source>
        <dbReference type="Google" id="ProtNLM"/>
    </source>
</evidence>
<accession>A0A9D4ZRG7</accession>
<name>A0A9D4ZRG7_ADICA</name>